<reference evidence="1 2" key="1">
    <citation type="submission" date="2018-07" db="EMBL/GenBank/DDBJ databases">
        <title>Genomic Encyclopedia of Type Strains, Phase III (KMG-III): the genomes of soil and plant-associated and newly described type strains.</title>
        <authorList>
            <person name="Whitman W."/>
        </authorList>
    </citation>
    <scope>NUCLEOTIDE SEQUENCE [LARGE SCALE GENOMIC DNA]</scope>
    <source>
        <strain evidence="1 2">CECT 7031</strain>
    </source>
</reference>
<organism evidence="1 2">
    <name type="scientific">Weissella soli</name>
    <dbReference type="NCBI Taxonomy" id="155866"/>
    <lineage>
        <taxon>Bacteria</taxon>
        <taxon>Bacillati</taxon>
        <taxon>Bacillota</taxon>
        <taxon>Bacilli</taxon>
        <taxon>Lactobacillales</taxon>
        <taxon>Lactobacillaceae</taxon>
        <taxon>Weissella</taxon>
    </lineage>
</organism>
<dbReference type="KEGG" id="wso:WSWS_01525"/>
<dbReference type="AlphaFoldDB" id="A0A288QVG9"/>
<name>A0A288QVG9_9LACO</name>
<gene>
    <name evidence="1" type="ORF">DFP99_1589</name>
</gene>
<dbReference type="RefSeq" id="WP_123773685.1">
    <property type="nucleotide sequence ID" value="NZ_BJYO01000007.1"/>
</dbReference>
<accession>A0A288QVG9</accession>
<keyword evidence="2" id="KW-1185">Reference proteome</keyword>
<dbReference type="GeneID" id="94546709"/>
<sequence>MRKVVVIINQLNEAFKDTLLTHLHRLEMRYPSDQTPSFTVEILDSRYHPNYAELKRQYETFKQDFTYPVSIKSVYLDQYFVSDKVGNVNGFTNNFLGTNSKSVRQNKAGNKTLMEIDGSIRVAINHAKNGQTIQSVDYANPGQNHPIMRALVNQDGNIQVLRHFSTTTRHPEYDDYLDSELQTFMKVQYDSKGLRESYQFTKWGLEVVNSEMDLYMQWILPEIDEDTIIINYNRDFDILFETASSQTNIYMV</sequence>
<protein>
    <submittedName>
        <fullName evidence="1">Uncharacterized protein</fullName>
    </submittedName>
</protein>
<evidence type="ECO:0000313" key="2">
    <source>
        <dbReference type="Proteomes" id="UP000254912"/>
    </source>
</evidence>
<proteinExistence type="predicted"/>
<comment type="caution">
    <text evidence="1">The sequence shown here is derived from an EMBL/GenBank/DDBJ whole genome shotgun (WGS) entry which is preliminary data.</text>
</comment>
<dbReference type="EMBL" id="QRAS01000005">
    <property type="protein sequence ID" value="RDL01118.1"/>
    <property type="molecule type" value="Genomic_DNA"/>
</dbReference>
<dbReference type="Proteomes" id="UP000254912">
    <property type="component" value="Unassembled WGS sequence"/>
</dbReference>
<evidence type="ECO:0000313" key="1">
    <source>
        <dbReference type="EMBL" id="RDL01118.1"/>
    </source>
</evidence>